<gene>
    <name evidence="2" type="ORF">NE863_22205</name>
    <name evidence="3" type="ORF">P4B07_22805</name>
</gene>
<dbReference type="Pfam" id="PF08818">
    <property type="entry name" value="DUF1801"/>
    <property type="match status" value="1"/>
</dbReference>
<keyword evidence="2" id="KW-0614">Plasmid</keyword>
<dbReference type="KEGG" id="eah:FA04_22520"/>
<dbReference type="SUPFAM" id="SSF159888">
    <property type="entry name" value="YdhG-like"/>
    <property type="match status" value="1"/>
</dbReference>
<dbReference type="EMBL" id="CP098808">
    <property type="protein sequence ID" value="USJ26659.1"/>
    <property type="molecule type" value="Genomic_DNA"/>
</dbReference>
<feature type="domain" description="YdhG-like" evidence="1">
    <location>
        <begin position="23"/>
        <end position="112"/>
    </location>
</feature>
<evidence type="ECO:0000313" key="3">
    <source>
        <dbReference type="EMBL" id="WFP94049.1"/>
    </source>
</evidence>
<name>A0A9Q8YFF4_ENSAD</name>
<geneLocation type="plasmid" evidence="3 5">
    <name>unnamedA</name>
</geneLocation>
<evidence type="ECO:0000313" key="5">
    <source>
        <dbReference type="Proteomes" id="UP001214094"/>
    </source>
</evidence>
<organism evidence="2 4">
    <name type="scientific">Ensifer adhaerens</name>
    <name type="common">Sinorhizobium morelense</name>
    <dbReference type="NCBI Taxonomy" id="106592"/>
    <lineage>
        <taxon>Bacteria</taxon>
        <taxon>Pseudomonadati</taxon>
        <taxon>Pseudomonadota</taxon>
        <taxon>Alphaproteobacteria</taxon>
        <taxon>Hyphomicrobiales</taxon>
        <taxon>Rhizobiaceae</taxon>
        <taxon>Sinorhizobium/Ensifer group</taxon>
        <taxon>Ensifer</taxon>
    </lineage>
</organism>
<protein>
    <submittedName>
        <fullName evidence="2">DUF1801 domain-containing protein</fullName>
    </submittedName>
</protein>
<dbReference type="OrthoDB" id="7619808at2"/>
<dbReference type="EMBL" id="CP121309">
    <property type="protein sequence ID" value="WFP94049.1"/>
    <property type="molecule type" value="Genomic_DNA"/>
</dbReference>
<reference evidence="3 5" key="2">
    <citation type="submission" date="2023-03" db="EMBL/GenBank/DDBJ databases">
        <title>Comparative genome and transcriptome analysis combination mining strategies for increasing vitamin B12 production of Ensifer adhaerens strain.</title>
        <authorList>
            <person name="Yongheng L."/>
        </authorList>
    </citation>
    <scope>NUCLEOTIDE SEQUENCE [LARGE SCALE GENOMIC DNA]</scope>
    <source>
        <strain evidence="3 5">Casida A-T305</strain>
        <plasmid evidence="3 5">unnamedA</plasmid>
    </source>
</reference>
<dbReference type="InterPro" id="IPR014922">
    <property type="entry name" value="YdhG-like"/>
</dbReference>
<dbReference type="Proteomes" id="UP001214094">
    <property type="component" value="Plasmid unnamedA"/>
</dbReference>
<accession>A0A9Q8YFF4</accession>
<dbReference type="Proteomes" id="UP001055460">
    <property type="component" value="Plasmid pA"/>
</dbReference>
<dbReference type="AlphaFoldDB" id="A0A9Q8YFF4"/>
<keyword evidence="5" id="KW-1185">Reference proteome</keyword>
<proteinExistence type="predicted"/>
<sequence>MMDDRIQTLLREIELHRGDQFVIVTRLREIALASGPAVTEEVKYGGILFSSKDSFCGVFSYAQHVTLEFSRGAALPDPHAVLEGSGKLRRHIKLLGPADIDEKQVALYIKMAREAADR</sequence>
<reference evidence="2" key="1">
    <citation type="submission" date="2022-06" db="EMBL/GenBank/DDBJ databases">
        <title>Physiological and biochemical characterization and genomic elucidation of a strain of the genus Ensifer adhaerens M8 that combines arsenic oxidation and chromium reduction.</title>
        <authorList>
            <person name="Li X."/>
            <person name="Yu c."/>
        </authorList>
    </citation>
    <scope>NUCLEOTIDE SEQUENCE</scope>
    <source>
        <strain evidence="2">M8</strain>
        <plasmid evidence="2">pA</plasmid>
    </source>
</reference>
<evidence type="ECO:0000259" key="1">
    <source>
        <dbReference type="Pfam" id="PF08818"/>
    </source>
</evidence>
<geneLocation type="plasmid" evidence="2 4">
    <name>pA</name>
</geneLocation>
<evidence type="ECO:0000313" key="2">
    <source>
        <dbReference type="EMBL" id="USJ26659.1"/>
    </source>
</evidence>
<dbReference type="RefSeq" id="WP_034799548.1">
    <property type="nucleotide sequence ID" value="NZ_CP015881.1"/>
</dbReference>
<evidence type="ECO:0000313" key="4">
    <source>
        <dbReference type="Proteomes" id="UP001055460"/>
    </source>
</evidence>
<dbReference type="GeneID" id="29521466"/>